<keyword evidence="4 5" id="KW-0472">Membrane</keyword>
<dbReference type="Pfam" id="PF07298">
    <property type="entry name" value="NnrU"/>
    <property type="match status" value="1"/>
</dbReference>
<dbReference type="GO" id="GO:0016020">
    <property type="term" value="C:membrane"/>
    <property type="evidence" value="ECO:0007669"/>
    <property type="project" value="UniProtKB-SubCell"/>
</dbReference>
<evidence type="ECO:0000256" key="2">
    <source>
        <dbReference type="ARBA" id="ARBA00022692"/>
    </source>
</evidence>
<evidence type="ECO:0000313" key="8">
    <source>
        <dbReference type="Proteomes" id="UP000623250"/>
    </source>
</evidence>
<sequence length="225" mass="24404">MHGLLAASSAFFLLHLFPSTPLRRRSVAIAGEGVYSAAFSILSLAALYWAVVEFNAASPGEKLWSMPVWWIWPKVGLILFASILLVGGLLTPNPSSPGAEKVLEKRDASGGIFAITRHPVMWGFAIWAVAHLLSQGTVRSLLFFGALAATALIGSWLQQRRKRVTVPGWADFEARTSFVPFAAMADGRAHLSFAQLGWWRVAIGVAVWAAMLHFHAWIAGVPALS</sequence>
<gene>
    <name evidence="7" type="ORF">JDN41_02130</name>
</gene>
<feature type="transmembrane region" description="Helical" evidence="5">
    <location>
        <begin position="34"/>
        <end position="56"/>
    </location>
</feature>
<evidence type="ECO:0000256" key="1">
    <source>
        <dbReference type="ARBA" id="ARBA00004141"/>
    </source>
</evidence>
<name>A0A8I1KG39_9HYPH</name>
<proteinExistence type="predicted"/>
<feature type="domain" description="NnrU" evidence="6">
    <location>
        <begin position="4"/>
        <end position="222"/>
    </location>
</feature>
<dbReference type="RefSeq" id="WP_037240874.1">
    <property type="nucleotide sequence ID" value="NZ_JAEMUK010000005.1"/>
</dbReference>
<dbReference type="EMBL" id="JAEMUK010000005">
    <property type="protein sequence ID" value="MBJ7542350.1"/>
    <property type="molecule type" value="Genomic_DNA"/>
</dbReference>
<comment type="caution">
    <text evidence="7">The sequence shown here is derived from an EMBL/GenBank/DDBJ whole genome shotgun (WGS) entry which is preliminary data.</text>
</comment>
<reference evidence="7 8" key="1">
    <citation type="submission" date="2020-12" db="EMBL/GenBank/DDBJ databases">
        <title>Revised draft genomes of Rhodomicrobium vannielii ATCC 17100 and Rhodomicrobium udaipurense JA643.</title>
        <authorList>
            <person name="Conners E.M."/>
            <person name="Davenport E.J."/>
            <person name="Bose A."/>
        </authorList>
    </citation>
    <scope>NUCLEOTIDE SEQUENCE [LARGE SCALE GENOMIC DNA]</scope>
    <source>
        <strain evidence="7 8">JA643</strain>
    </source>
</reference>
<keyword evidence="2 5" id="KW-0812">Transmembrane</keyword>
<keyword evidence="3 5" id="KW-1133">Transmembrane helix</keyword>
<feature type="transmembrane region" description="Helical" evidence="5">
    <location>
        <begin position="198"/>
        <end position="224"/>
    </location>
</feature>
<evidence type="ECO:0000256" key="5">
    <source>
        <dbReference type="SAM" id="Phobius"/>
    </source>
</evidence>
<dbReference type="Proteomes" id="UP000623250">
    <property type="component" value="Unassembled WGS sequence"/>
</dbReference>
<dbReference type="PANTHER" id="PTHR35988:SF2">
    <property type="entry name" value="15-CIS-ZETA-CAROTENE ISOMERASE, CHLOROPLASTIC"/>
    <property type="match status" value="1"/>
</dbReference>
<dbReference type="AlphaFoldDB" id="A0A8I1KG39"/>
<keyword evidence="8" id="KW-1185">Reference proteome</keyword>
<comment type="subcellular location">
    <subcellularLocation>
        <location evidence="1">Membrane</location>
        <topology evidence="1">Multi-pass membrane protein</topology>
    </subcellularLocation>
</comment>
<feature type="transmembrane region" description="Helical" evidence="5">
    <location>
        <begin position="140"/>
        <end position="157"/>
    </location>
</feature>
<evidence type="ECO:0000256" key="4">
    <source>
        <dbReference type="ARBA" id="ARBA00023136"/>
    </source>
</evidence>
<evidence type="ECO:0000259" key="6">
    <source>
        <dbReference type="Pfam" id="PF07298"/>
    </source>
</evidence>
<accession>A0A8I1KG39</accession>
<evidence type="ECO:0000313" key="7">
    <source>
        <dbReference type="EMBL" id="MBJ7542350.1"/>
    </source>
</evidence>
<protein>
    <recommendedName>
        <fullName evidence="6">NnrU domain-containing protein</fullName>
    </recommendedName>
</protein>
<evidence type="ECO:0000256" key="3">
    <source>
        <dbReference type="ARBA" id="ARBA00022989"/>
    </source>
</evidence>
<feature type="transmembrane region" description="Helical" evidence="5">
    <location>
        <begin position="68"/>
        <end position="90"/>
    </location>
</feature>
<feature type="transmembrane region" description="Helical" evidence="5">
    <location>
        <begin position="110"/>
        <end position="133"/>
    </location>
</feature>
<dbReference type="InterPro" id="IPR009915">
    <property type="entry name" value="NnrU_dom"/>
</dbReference>
<dbReference type="PANTHER" id="PTHR35988">
    <property type="entry name" value="15-CIS-ZETA-CAROTENE ISOMERASE, CHLOROPLASTIC"/>
    <property type="match status" value="1"/>
</dbReference>
<organism evidence="7 8">
    <name type="scientific">Rhodomicrobium udaipurense</name>
    <dbReference type="NCBI Taxonomy" id="1202716"/>
    <lineage>
        <taxon>Bacteria</taxon>
        <taxon>Pseudomonadati</taxon>
        <taxon>Pseudomonadota</taxon>
        <taxon>Alphaproteobacteria</taxon>
        <taxon>Hyphomicrobiales</taxon>
        <taxon>Hyphomicrobiaceae</taxon>
        <taxon>Rhodomicrobium</taxon>
    </lineage>
</organism>